<organism evidence="1 2">
    <name type="scientific">Candidatus Nealsonbacteria bacterium CG_4_8_14_3_um_filter_37_36</name>
    <dbReference type="NCBI Taxonomy" id="1974688"/>
    <lineage>
        <taxon>Bacteria</taxon>
        <taxon>Candidatus Nealsoniibacteriota</taxon>
    </lineage>
</organism>
<dbReference type="PANTHER" id="PTHR15811">
    <property type="entry name" value="MTH938 DOMAIN-CONTAINING PROTEIN"/>
    <property type="match status" value="1"/>
</dbReference>
<dbReference type="AlphaFoldDB" id="A0A2H9N1J6"/>
<name>A0A2H9N1J6_9BACT</name>
<sequence length="120" mass="13577">MVEEYKFGSITIDGKTYEYDVEVRWTGEVLKWWREESHIIDVADVKRAIGESPDTIIIGTGEAGMAKVTEEAKKEILSKGIGLIIDKTEEAIKTFNIQKEESTEEEGVRKKVIGLFHLTC</sequence>
<accession>A0A2H9N1J6</accession>
<evidence type="ECO:0000313" key="1">
    <source>
        <dbReference type="EMBL" id="PIW91510.1"/>
    </source>
</evidence>
<gene>
    <name evidence="1" type="ORF">COZ90_00525</name>
</gene>
<dbReference type="InterPro" id="IPR007523">
    <property type="entry name" value="NDUFAF3/AAMDC"/>
</dbReference>
<dbReference type="EMBL" id="PFHJ01000013">
    <property type="protein sequence ID" value="PIW91510.1"/>
    <property type="molecule type" value="Genomic_DNA"/>
</dbReference>
<dbReference type="GO" id="GO:0005737">
    <property type="term" value="C:cytoplasm"/>
    <property type="evidence" value="ECO:0007669"/>
    <property type="project" value="TreeGrafter"/>
</dbReference>
<dbReference type="Gene3D" id="3.40.1230.10">
    <property type="entry name" value="MTH938-like"/>
    <property type="match status" value="1"/>
</dbReference>
<dbReference type="SUPFAM" id="SSF64076">
    <property type="entry name" value="MTH938-like"/>
    <property type="match status" value="1"/>
</dbReference>
<dbReference type="Pfam" id="PF04430">
    <property type="entry name" value="DUF498"/>
    <property type="match status" value="1"/>
</dbReference>
<dbReference type="PANTHER" id="PTHR15811:SF5">
    <property type="entry name" value="MTH938 DOMAIN-CONTAINING PROTEIN"/>
    <property type="match status" value="1"/>
</dbReference>
<reference evidence="2" key="1">
    <citation type="submission" date="2017-09" db="EMBL/GenBank/DDBJ databases">
        <title>Depth-based differentiation of microbial function through sediment-hosted aquifers and enrichment of novel symbionts in the deep terrestrial subsurface.</title>
        <authorList>
            <person name="Probst A.J."/>
            <person name="Ladd B."/>
            <person name="Jarett J.K."/>
            <person name="Geller-Mcgrath D.E."/>
            <person name="Sieber C.M.K."/>
            <person name="Emerson J.B."/>
            <person name="Anantharaman K."/>
            <person name="Thomas B.C."/>
            <person name="Malmstrom R."/>
            <person name="Stieglmeier M."/>
            <person name="Klingl A."/>
            <person name="Woyke T."/>
            <person name="Ryan C.M."/>
            <person name="Banfield J.F."/>
        </authorList>
    </citation>
    <scope>NUCLEOTIDE SEQUENCE [LARGE SCALE GENOMIC DNA]</scope>
</reference>
<dbReference type="Proteomes" id="UP000236840">
    <property type="component" value="Unassembled WGS sequence"/>
</dbReference>
<comment type="caution">
    <text evidence="1">The sequence shown here is derived from an EMBL/GenBank/DDBJ whole genome shotgun (WGS) entry which is preliminary data.</text>
</comment>
<proteinExistence type="predicted"/>
<evidence type="ECO:0000313" key="2">
    <source>
        <dbReference type="Proteomes" id="UP000236840"/>
    </source>
</evidence>
<protein>
    <submittedName>
        <fullName evidence="1">Uncharacterized protein</fullName>
    </submittedName>
</protein>
<dbReference type="InterPro" id="IPR036748">
    <property type="entry name" value="MTH938-like_sf"/>
</dbReference>